<evidence type="ECO:0000256" key="1">
    <source>
        <dbReference type="ARBA" id="ARBA00022614"/>
    </source>
</evidence>
<dbReference type="PANTHER" id="PTHR24112">
    <property type="entry name" value="LEUCINE-RICH REPEAT, ISOFORM F-RELATED"/>
    <property type="match status" value="1"/>
</dbReference>
<dbReference type="EMBL" id="JAHYIQ010000020">
    <property type="protein sequence ID" value="KAK1123804.1"/>
    <property type="molecule type" value="Genomic_DNA"/>
</dbReference>
<feature type="region of interest" description="Disordered" evidence="3">
    <location>
        <begin position="19"/>
        <end position="40"/>
    </location>
</feature>
<feature type="compositionally biased region" description="Basic and acidic residues" evidence="3">
    <location>
        <begin position="540"/>
        <end position="551"/>
    </location>
</feature>
<comment type="caution">
    <text evidence="4">The sequence shown here is derived from an EMBL/GenBank/DDBJ whole genome shotgun (WGS) entry which is preliminary data.</text>
</comment>
<feature type="region of interest" description="Disordered" evidence="3">
    <location>
        <begin position="540"/>
        <end position="572"/>
    </location>
</feature>
<keyword evidence="2" id="KW-0677">Repeat</keyword>
<dbReference type="SUPFAM" id="SSF52047">
    <property type="entry name" value="RNI-like"/>
    <property type="match status" value="1"/>
</dbReference>
<reference evidence="4" key="1">
    <citation type="submission" date="2021-10" db="EMBL/GenBank/DDBJ databases">
        <title>Melipona bicolor Genome sequencing and assembly.</title>
        <authorList>
            <person name="Araujo N.S."/>
            <person name="Arias M.C."/>
        </authorList>
    </citation>
    <scope>NUCLEOTIDE SEQUENCE</scope>
    <source>
        <strain evidence="4">USP_2M_L1-L4_2017</strain>
        <tissue evidence="4">Whole body</tissue>
    </source>
</reference>
<proteinExistence type="predicted"/>
<keyword evidence="1" id="KW-0433">Leucine-rich repeat</keyword>
<keyword evidence="5" id="KW-1185">Reference proteome</keyword>
<evidence type="ECO:0000313" key="4">
    <source>
        <dbReference type="EMBL" id="KAK1123804.1"/>
    </source>
</evidence>
<evidence type="ECO:0000256" key="3">
    <source>
        <dbReference type="SAM" id="MobiDB-lite"/>
    </source>
</evidence>
<dbReference type="PANTHER" id="PTHR24112:SF9">
    <property type="entry name" value="PROTEIN PHOSPHATASE 1 REGULATORY SUBUNIT 37"/>
    <property type="match status" value="1"/>
</dbReference>
<evidence type="ECO:0000313" key="5">
    <source>
        <dbReference type="Proteomes" id="UP001177670"/>
    </source>
</evidence>
<sequence>MSEEANSVSQICENSLTTLKDEVDPEELPPRTISHTTRRSRFGTGNVPLSPYILIDGRKLRSSLALSKKKLPRRVSFPTNDNHLITGYLEPANPWILAENVNCEDVISAYKESCLKHNSDPLETIINQLENLETFELRCEELDLKGQILDINRAEPLEEIFKRVQFDKVNLEATSLDDESSVILFDMLEYYESAKHLNISSNQGIGIYGWQACANMIRKTQCLEHLEAKDIILNEQYMNILSRALRLVCHLHVLKLENCGLSGRSIITLVAALKMNTGIRELYLADNGLNLYDAIQLGSLLRLNNHIQLLDISNNVIQDDGVRDILEGLINQVNEDKDGKGLNILILWNNQLTKKSSPYFARIIALSKTLETLNIGKNMLTDELLFIIKDALKKNRVLLQLGIQSTELTCDGIVTLSEIIEINHALQRIDLRNNKIRLTGMEALNSAMKKNKNITKIDLDDKPDIKMGNLTDTLHQYTQLVAEIRSYCLENEKNRKLEENSEGFDNSYHSRFCSTTTRKISLTCQTLPCSLSSMISIQKDESGRSMLEPKRINGGRLRSPAPSPASSPIASPILSPSRSRFVVSRVPETLRSTESSVPSSSVLSSLGSSPTCVTSASGSSRFRVSVVESANTVSLPKPVITTTDVDTTVDLNPKANLSSKVNITESTDLSSKVNITQSTDLSSKVNIIESTDTSSKVNIIESTDTSSKVNIIESTDLSSKVNIAESTDLSLEVNVTESIDLDDSNIILASESGKNNDYTVKSSQNTSDSLSRLALNEMKKEISSCIPTILGSPNTKELNTSESFVETRVETQSDDCASFSSLEHKEDGMPDNQSISELLEDVSMTRNIENVENCSNESAKDTETSILADRKGESSPYRTISDKSIISNKKGHETTDKVINISMNESIELQSQTKHDPIQKSTSNLGKLLSLFQHSSCFFSDSTPINQLKSKNTLQGSINSMMTLGDKFHYYIKDKRDRIYNRETEESSVSLKSKSKFFNVSQLPSLQSLANMIPSFRFEGNLNAPGQSNKPCSKEVKLLLEKDNKNDSINTEKRCAECSNESKNVNVYLEGLESSPTLDNQLFENVHTKFPPGVTNKDVVLAANCIVSNIIDTCSKIVNNNLLMHVSNSNTIVPVPKLIGIPEYSALKAATNDVQKRSIARILDKVDPVLIKKTNNETLTDSINFTSDSNSLSCGIMYDVSNDVHTVHTSDRMHNLVILNLSTKDNNSAFNVNSTESNTACFVCNQKCVCSVNNRPLECYNTSKINVEANCLNNEVTRMYSIDSNSDKNVFINVHNTPTSNEVERINVCHVNNSTNWKSAVVNNEQEAKISKINCTCKANNSEFSDDSTRSCTSVLYTNVNTSIKRELIEPFVRKHNKYIEISNVTEMKINSSVVKNIMDMFKNMNIVMPIPRVYSSMTNFNILIFRDLRHHVADISVNETPIKKLSLDVTTNNWLNNIGKIKTLFYDLSQISHSSLNAITEKPENIHNNDEALKIEENSSLEDHIEECANFHNEHKFKENEAFGIVSEYPSSVPVIVDSIVHSKEDTSCLKGNDDISSNLPENIHMLSNFGSNIAQHLKCTNSDDINDKTHQYLNAIKCAVATTMCSTAVVSTKGNTTVDIISDQSTNIAEPSSVISATSTK</sequence>
<dbReference type="Proteomes" id="UP001177670">
    <property type="component" value="Unassembled WGS sequence"/>
</dbReference>
<organism evidence="4 5">
    <name type="scientific">Melipona bicolor</name>
    <dbReference type="NCBI Taxonomy" id="60889"/>
    <lineage>
        <taxon>Eukaryota</taxon>
        <taxon>Metazoa</taxon>
        <taxon>Ecdysozoa</taxon>
        <taxon>Arthropoda</taxon>
        <taxon>Hexapoda</taxon>
        <taxon>Insecta</taxon>
        <taxon>Pterygota</taxon>
        <taxon>Neoptera</taxon>
        <taxon>Endopterygota</taxon>
        <taxon>Hymenoptera</taxon>
        <taxon>Apocrita</taxon>
        <taxon>Aculeata</taxon>
        <taxon>Apoidea</taxon>
        <taxon>Anthophila</taxon>
        <taxon>Apidae</taxon>
        <taxon>Melipona</taxon>
    </lineage>
</organism>
<dbReference type="InterPro" id="IPR051279">
    <property type="entry name" value="PP1-Reg/Actin-Interact_Protein"/>
</dbReference>
<protein>
    <recommendedName>
        <fullName evidence="6">Protein phosphatase 1 regulatory subunit 37</fullName>
    </recommendedName>
</protein>
<accession>A0AA40KKN2</accession>
<feature type="compositionally biased region" description="Low complexity" evidence="3">
    <location>
        <begin position="556"/>
        <end position="572"/>
    </location>
</feature>
<dbReference type="SMART" id="SM00368">
    <property type="entry name" value="LRR_RI"/>
    <property type="match status" value="6"/>
</dbReference>
<name>A0AA40KKN2_9HYME</name>
<evidence type="ECO:0000256" key="2">
    <source>
        <dbReference type="ARBA" id="ARBA00022737"/>
    </source>
</evidence>
<gene>
    <name evidence="4" type="ORF">K0M31_008494</name>
</gene>
<dbReference type="InterPro" id="IPR032675">
    <property type="entry name" value="LRR_dom_sf"/>
</dbReference>
<evidence type="ECO:0008006" key="6">
    <source>
        <dbReference type="Google" id="ProtNLM"/>
    </source>
</evidence>
<dbReference type="Gene3D" id="3.80.10.10">
    <property type="entry name" value="Ribonuclease Inhibitor"/>
    <property type="match status" value="1"/>
</dbReference>
<dbReference type="CDD" id="cd00116">
    <property type="entry name" value="LRR_RI"/>
    <property type="match status" value="1"/>
</dbReference>